<dbReference type="Gene3D" id="3.30.450.20">
    <property type="entry name" value="PAS domain"/>
    <property type="match status" value="1"/>
</dbReference>
<dbReference type="InterPro" id="IPR005467">
    <property type="entry name" value="His_kinase_dom"/>
</dbReference>
<evidence type="ECO:0000256" key="7">
    <source>
        <dbReference type="SAM" id="Coils"/>
    </source>
</evidence>
<dbReference type="InterPro" id="IPR004358">
    <property type="entry name" value="Sig_transdc_His_kin-like_C"/>
</dbReference>
<feature type="coiled-coil region" evidence="7">
    <location>
        <begin position="335"/>
        <end position="362"/>
    </location>
</feature>
<protein>
    <recommendedName>
        <fullName evidence="2">histidine kinase</fullName>
        <ecNumber evidence="2">2.7.13.3</ecNumber>
    </recommendedName>
</protein>
<dbReference type="PRINTS" id="PR00344">
    <property type="entry name" value="BCTRLSENSOR"/>
</dbReference>
<evidence type="ECO:0000256" key="3">
    <source>
        <dbReference type="ARBA" id="ARBA00022553"/>
    </source>
</evidence>
<dbReference type="NCBIfam" id="TIGR00229">
    <property type="entry name" value="sensory_box"/>
    <property type="match status" value="1"/>
</dbReference>
<name>A0ABQ3C7F8_9GAMM</name>
<proteinExistence type="predicted"/>
<dbReference type="InterPro" id="IPR050351">
    <property type="entry name" value="BphY/WalK/GraS-like"/>
</dbReference>
<feature type="transmembrane region" description="Helical" evidence="8">
    <location>
        <begin position="181"/>
        <end position="201"/>
    </location>
</feature>
<dbReference type="RefSeq" id="WP_189450646.1">
    <property type="nucleotide sequence ID" value="NZ_BMXY01000004.1"/>
</dbReference>
<dbReference type="Pfam" id="PF02518">
    <property type="entry name" value="HATPase_c"/>
    <property type="match status" value="1"/>
</dbReference>
<keyword evidence="5 11" id="KW-0418">Kinase</keyword>
<dbReference type="EC" id="2.7.13.3" evidence="2"/>
<evidence type="ECO:0000313" key="11">
    <source>
        <dbReference type="EMBL" id="GGZ70391.1"/>
    </source>
</evidence>
<dbReference type="PROSITE" id="PS50113">
    <property type="entry name" value="PAC"/>
    <property type="match status" value="1"/>
</dbReference>
<keyword evidence="7" id="KW-0175">Coiled coil</keyword>
<keyword evidence="3" id="KW-0597">Phosphoprotein</keyword>
<dbReference type="SUPFAM" id="SSF47384">
    <property type="entry name" value="Homodimeric domain of signal transducing histidine kinase"/>
    <property type="match status" value="1"/>
</dbReference>
<feature type="transmembrane region" description="Helical" evidence="8">
    <location>
        <begin position="12"/>
        <end position="28"/>
    </location>
</feature>
<dbReference type="SMART" id="SM00387">
    <property type="entry name" value="HATPase_c"/>
    <property type="match status" value="1"/>
</dbReference>
<dbReference type="CDD" id="cd00082">
    <property type="entry name" value="HisKA"/>
    <property type="match status" value="1"/>
</dbReference>
<keyword evidence="6 8" id="KW-0472">Membrane</keyword>
<dbReference type="EMBL" id="BMXY01000004">
    <property type="protein sequence ID" value="GGZ70391.1"/>
    <property type="molecule type" value="Genomic_DNA"/>
</dbReference>
<evidence type="ECO:0000256" key="1">
    <source>
        <dbReference type="ARBA" id="ARBA00000085"/>
    </source>
</evidence>
<evidence type="ECO:0000256" key="2">
    <source>
        <dbReference type="ARBA" id="ARBA00012438"/>
    </source>
</evidence>
<dbReference type="PANTHER" id="PTHR42878">
    <property type="entry name" value="TWO-COMPONENT HISTIDINE KINASE"/>
    <property type="match status" value="1"/>
</dbReference>
<dbReference type="PANTHER" id="PTHR42878:SF15">
    <property type="entry name" value="BACTERIOPHYTOCHROME"/>
    <property type="match status" value="1"/>
</dbReference>
<dbReference type="InterPro" id="IPR036097">
    <property type="entry name" value="HisK_dim/P_sf"/>
</dbReference>
<keyword evidence="8" id="KW-1133">Transmembrane helix</keyword>
<dbReference type="CDD" id="cd00130">
    <property type="entry name" value="PAS"/>
    <property type="match status" value="1"/>
</dbReference>
<organism evidence="11 12">
    <name type="scientific">Cognatilysobacter xinjiangensis</name>
    <dbReference type="NCBI Taxonomy" id="546892"/>
    <lineage>
        <taxon>Bacteria</taxon>
        <taxon>Pseudomonadati</taxon>
        <taxon>Pseudomonadota</taxon>
        <taxon>Gammaproteobacteria</taxon>
        <taxon>Lysobacterales</taxon>
        <taxon>Lysobacteraceae</taxon>
        <taxon>Cognatilysobacter</taxon>
    </lineage>
</organism>
<evidence type="ECO:0000313" key="12">
    <source>
        <dbReference type="Proteomes" id="UP000643403"/>
    </source>
</evidence>
<dbReference type="PROSITE" id="PS50109">
    <property type="entry name" value="HIS_KIN"/>
    <property type="match status" value="1"/>
</dbReference>
<dbReference type="GO" id="GO:0016301">
    <property type="term" value="F:kinase activity"/>
    <property type="evidence" value="ECO:0007669"/>
    <property type="project" value="UniProtKB-KW"/>
</dbReference>
<reference evidence="12" key="1">
    <citation type="journal article" date="2019" name="Int. J. Syst. Evol. Microbiol.">
        <title>The Global Catalogue of Microorganisms (GCM) 10K type strain sequencing project: providing services to taxonomists for standard genome sequencing and annotation.</title>
        <authorList>
            <consortium name="The Broad Institute Genomics Platform"/>
            <consortium name="The Broad Institute Genome Sequencing Center for Infectious Disease"/>
            <person name="Wu L."/>
            <person name="Ma J."/>
        </authorList>
    </citation>
    <scope>NUCLEOTIDE SEQUENCE [LARGE SCALE GENOMIC DNA]</scope>
    <source>
        <strain evidence="12">KCTC 22558</strain>
    </source>
</reference>
<dbReference type="SMART" id="SM00388">
    <property type="entry name" value="HisKA"/>
    <property type="match status" value="1"/>
</dbReference>
<dbReference type="Pfam" id="PF00512">
    <property type="entry name" value="HisKA"/>
    <property type="match status" value="1"/>
</dbReference>
<keyword evidence="4" id="KW-0808">Transferase</keyword>
<dbReference type="Pfam" id="PF05227">
    <property type="entry name" value="CHASE3"/>
    <property type="match status" value="1"/>
</dbReference>
<dbReference type="Proteomes" id="UP000643403">
    <property type="component" value="Unassembled WGS sequence"/>
</dbReference>
<dbReference type="InterPro" id="IPR036890">
    <property type="entry name" value="HATPase_C_sf"/>
</dbReference>
<keyword evidence="8" id="KW-0812">Transmembrane</keyword>
<dbReference type="Gene3D" id="1.10.287.130">
    <property type="match status" value="1"/>
</dbReference>
<dbReference type="SUPFAM" id="SSF55785">
    <property type="entry name" value="PYP-like sensor domain (PAS domain)"/>
    <property type="match status" value="1"/>
</dbReference>
<gene>
    <name evidence="11" type="ORF">GCM10008101_25800</name>
</gene>
<feature type="domain" description="PAC" evidence="10">
    <location>
        <begin position="291"/>
        <end position="344"/>
    </location>
</feature>
<dbReference type="Gene3D" id="3.30.565.10">
    <property type="entry name" value="Histidine kinase-like ATPase, C-terminal domain"/>
    <property type="match status" value="1"/>
</dbReference>
<sequence length="600" mass="66234">MPLNPSTNLRIGLVLAGIAAIVLAPFLLQRSLNRASYDAARWLAHTYQVEGAARTVVTDLRDAESAALALVVGTDVPLVRERLRDAIERAPDDLDRLQALTRDNPDQQVRVGKLRDRIEQRLAMGKAIADAPDPRRMTEMGREMVERSPVRSLANEVIAEETRLAAARDVAASRERERAQWTSAAVALGQLVLLAVIVLLWKRETDRRVANERASRASAERAQAILQAVREPIALLDADQSLVLANEAFGTLYDVEPGEMAPRPIAEVGQGAWADPVFQQRLRDVATRGRELWDYELTQVTDGQTRHMVVNAVRMPGSEGSDAGVLLTASDLTARKASEEQVRELNRQLEGKVGQVSEVNRELEAFSYSVSHDLRAPLRHIAGFADKLGRHIGDGADEKTQHYLRVISDSARRMGALIDDLLVYSRLGRNAIRLQAVDMQSMVADLRAMFDATRANEQPDARPIEWHIAPLPVVVADENMMRQAWQNLLGNAIKYSGHRDPPVIHVGHERGADGAHHFSVRDNGAGFDMAYASKLFGVFQRLHKASEYPGTGIGLASVRRVLARHDGQVWAEAEPDRGATFHFTLPELLDAPARLTGEPA</sequence>
<evidence type="ECO:0000256" key="8">
    <source>
        <dbReference type="SAM" id="Phobius"/>
    </source>
</evidence>
<dbReference type="InterPro" id="IPR035965">
    <property type="entry name" value="PAS-like_dom_sf"/>
</dbReference>
<dbReference type="SMART" id="SM00091">
    <property type="entry name" value="PAS"/>
    <property type="match status" value="1"/>
</dbReference>
<accession>A0ABQ3C7F8</accession>
<evidence type="ECO:0000259" key="9">
    <source>
        <dbReference type="PROSITE" id="PS50109"/>
    </source>
</evidence>
<dbReference type="Pfam" id="PF08448">
    <property type="entry name" value="PAS_4"/>
    <property type="match status" value="1"/>
</dbReference>
<dbReference type="InterPro" id="IPR003661">
    <property type="entry name" value="HisK_dim/P_dom"/>
</dbReference>
<evidence type="ECO:0000256" key="6">
    <source>
        <dbReference type="ARBA" id="ARBA00023136"/>
    </source>
</evidence>
<dbReference type="InterPro" id="IPR000700">
    <property type="entry name" value="PAS-assoc_C"/>
</dbReference>
<evidence type="ECO:0000256" key="4">
    <source>
        <dbReference type="ARBA" id="ARBA00022679"/>
    </source>
</evidence>
<dbReference type="InterPro" id="IPR003594">
    <property type="entry name" value="HATPase_dom"/>
</dbReference>
<comment type="caution">
    <text evidence="11">The sequence shown here is derived from an EMBL/GenBank/DDBJ whole genome shotgun (WGS) entry which is preliminary data.</text>
</comment>
<evidence type="ECO:0000256" key="5">
    <source>
        <dbReference type="ARBA" id="ARBA00022777"/>
    </source>
</evidence>
<dbReference type="SUPFAM" id="SSF55874">
    <property type="entry name" value="ATPase domain of HSP90 chaperone/DNA topoisomerase II/histidine kinase"/>
    <property type="match status" value="1"/>
</dbReference>
<feature type="domain" description="Histidine kinase" evidence="9">
    <location>
        <begin position="369"/>
        <end position="589"/>
    </location>
</feature>
<keyword evidence="12" id="KW-1185">Reference proteome</keyword>
<dbReference type="InterPro" id="IPR007891">
    <property type="entry name" value="CHASE3"/>
</dbReference>
<dbReference type="InterPro" id="IPR013656">
    <property type="entry name" value="PAS_4"/>
</dbReference>
<comment type="catalytic activity">
    <reaction evidence="1">
        <text>ATP + protein L-histidine = ADP + protein N-phospho-L-histidine.</text>
        <dbReference type="EC" id="2.7.13.3"/>
    </reaction>
</comment>
<evidence type="ECO:0000259" key="10">
    <source>
        <dbReference type="PROSITE" id="PS50113"/>
    </source>
</evidence>
<dbReference type="InterPro" id="IPR000014">
    <property type="entry name" value="PAS"/>
</dbReference>